<evidence type="ECO:0000259" key="6">
    <source>
        <dbReference type="PROSITE" id="PS50983"/>
    </source>
</evidence>
<dbReference type="InterPro" id="IPR002491">
    <property type="entry name" value="ABC_transptr_periplasmic_BD"/>
</dbReference>
<evidence type="ECO:0000313" key="8">
    <source>
        <dbReference type="Proteomes" id="UP000824151"/>
    </source>
</evidence>
<dbReference type="PROSITE" id="PS51257">
    <property type="entry name" value="PROKAR_LIPOPROTEIN"/>
    <property type="match status" value="1"/>
</dbReference>
<dbReference type="GO" id="GO:0030288">
    <property type="term" value="C:outer membrane-bounded periplasmic space"/>
    <property type="evidence" value="ECO:0007669"/>
    <property type="project" value="TreeGrafter"/>
</dbReference>
<dbReference type="Proteomes" id="UP000824151">
    <property type="component" value="Unassembled WGS sequence"/>
</dbReference>
<feature type="signal peptide" evidence="5">
    <location>
        <begin position="1"/>
        <end position="25"/>
    </location>
</feature>
<comment type="subcellular location">
    <subcellularLocation>
        <location evidence="1">Cell envelope</location>
    </subcellularLocation>
</comment>
<comment type="similarity">
    <text evidence="2">Belongs to the bacterial solute-binding protein 8 family.</text>
</comment>
<keyword evidence="4 5" id="KW-0732">Signal</keyword>
<feature type="chain" id="PRO_5038373444" evidence="5">
    <location>
        <begin position="26"/>
        <end position="336"/>
    </location>
</feature>
<dbReference type="PANTHER" id="PTHR30532">
    <property type="entry name" value="IRON III DICITRATE-BINDING PERIPLASMIC PROTEIN"/>
    <property type="match status" value="1"/>
</dbReference>
<evidence type="ECO:0000256" key="3">
    <source>
        <dbReference type="ARBA" id="ARBA00022448"/>
    </source>
</evidence>
<evidence type="ECO:0000256" key="2">
    <source>
        <dbReference type="ARBA" id="ARBA00008814"/>
    </source>
</evidence>
<reference evidence="7" key="2">
    <citation type="submission" date="2021-04" db="EMBL/GenBank/DDBJ databases">
        <authorList>
            <person name="Gilroy R."/>
        </authorList>
    </citation>
    <scope>NUCLEOTIDE SEQUENCE</scope>
    <source>
        <strain evidence="7">ChiHejej3B27-3195</strain>
    </source>
</reference>
<dbReference type="AlphaFoldDB" id="A0A9D1S2V0"/>
<evidence type="ECO:0000256" key="1">
    <source>
        <dbReference type="ARBA" id="ARBA00004196"/>
    </source>
</evidence>
<organism evidence="7 8">
    <name type="scientific">Candidatus Nesterenkonia stercoripullorum</name>
    <dbReference type="NCBI Taxonomy" id="2838701"/>
    <lineage>
        <taxon>Bacteria</taxon>
        <taxon>Bacillati</taxon>
        <taxon>Actinomycetota</taxon>
        <taxon>Actinomycetes</taxon>
        <taxon>Micrococcales</taxon>
        <taxon>Micrococcaceae</taxon>
        <taxon>Nesterenkonia</taxon>
    </lineage>
</organism>
<proteinExistence type="inferred from homology"/>
<keyword evidence="3" id="KW-0813">Transport</keyword>
<dbReference type="Pfam" id="PF01497">
    <property type="entry name" value="Peripla_BP_2"/>
    <property type="match status" value="1"/>
</dbReference>
<dbReference type="InterPro" id="IPR051313">
    <property type="entry name" value="Bact_iron-sidero_bind"/>
</dbReference>
<dbReference type="Gene3D" id="3.40.50.1980">
    <property type="entry name" value="Nitrogenase molybdenum iron protein domain"/>
    <property type="match status" value="2"/>
</dbReference>
<name>A0A9D1S2V0_9MICC</name>
<evidence type="ECO:0000256" key="4">
    <source>
        <dbReference type="ARBA" id="ARBA00022729"/>
    </source>
</evidence>
<accession>A0A9D1S2V0</accession>
<dbReference type="SUPFAM" id="SSF53807">
    <property type="entry name" value="Helical backbone' metal receptor"/>
    <property type="match status" value="1"/>
</dbReference>
<reference evidence="7" key="1">
    <citation type="journal article" date="2021" name="PeerJ">
        <title>Extensive microbial diversity within the chicken gut microbiome revealed by metagenomics and culture.</title>
        <authorList>
            <person name="Gilroy R."/>
            <person name="Ravi A."/>
            <person name="Getino M."/>
            <person name="Pursley I."/>
            <person name="Horton D.L."/>
            <person name="Alikhan N.F."/>
            <person name="Baker D."/>
            <person name="Gharbi K."/>
            <person name="Hall N."/>
            <person name="Watson M."/>
            <person name="Adriaenssens E.M."/>
            <person name="Foster-Nyarko E."/>
            <person name="Jarju S."/>
            <person name="Secka A."/>
            <person name="Antonio M."/>
            <person name="Oren A."/>
            <person name="Chaudhuri R.R."/>
            <person name="La Ragione R."/>
            <person name="Hildebrand F."/>
            <person name="Pallen M.J."/>
        </authorList>
    </citation>
    <scope>NUCLEOTIDE SEQUENCE</scope>
    <source>
        <strain evidence="7">ChiHejej3B27-3195</strain>
    </source>
</reference>
<dbReference type="EMBL" id="DXGD01000073">
    <property type="protein sequence ID" value="HIW98882.1"/>
    <property type="molecule type" value="Genomic_DNA"/>
</dbReference>
<feature type="domain" description="Fe/B12 periplasmic-binding" evidence="6">
    <location>
        <begin position="58"/>
        <end position="332"/>
    </location>
</feature>
<dbReference type="PROSITE" id="PS50983">
    <property type="entry name" value="FE_B12_PBP"/>
    <property type="match status" value="1"/>
</dbReference>
<evidence type="ECO:0000256" key="5">
    <source>
        <dbReference type="SAM" id="SignalP"/>
    </source>
</evidence>
<comment type="caution">
    <text evidence="7">The sequence shown here is derived from an EMBL/GenBank/DDBJ whole genome shotgun (WGS) entry which is preliminary data.</text>
</comment>
<gene>
    <name evidence="7" type="ORF">H9871_01935</name>
</gene>
<protein>
    <submittedName>
        <fullName evidence="7">ABC transporter substrate-binding protein</fullName>
    </submittedName>
</protein>
<dbReference type="GO" id="GO:1901678">
    <property type="term" value="P:iron coordination entity transport"/>
    <property type="evidence" value="ECO:0007669"/>
    <property type="project" value="UniProtKB-ARBA"/>
</dbReference>
<dbReference type="PANTHER" id="PTHR30532:SF24">
    <property type="entry name" value="FERRIC ENTEROBACTIN-BINDING PERIPLASMIC PROTEIN FEPB"/>
    <property type="match status" value="1"/>
</dbReference>
<evidence type="ECO:0000313" key="7">
    <source>
        <dbReference type="EMBL" id="HIW98882.1"/>
    </source>
</evidence>
<sequence length="336" mass="36197">MTGQRTALIGTLSLAALLLAGCGSGDDGGGDDENGVLATVEHKFGTTEVPEPEDGELDVVALGWSDAEVALALDVQPVMVHDWLGFGEEDKGVGSWAADKFGDVEPEVMERSDGDLDYELIQSMDPDLILNVNSGYDEAEYDRLSEIAPTISGPEDAENFNPGWDNQTRLIAEALGKSEEGDELVSDTEAKIEETRDEHPEFDGVQAVTGSKFGEAYGLSYTGDLRWDVMELLGFQMADEAAELEPDEGFFANVSQEQVDVLDAEVAVLFPIGFTLEELEDDDLISSLDVVQDGRAVMLDPDDDLTQAFSAGSPLSLEVVLDELPPKLQEAVDNVE</sequence>